<evidence type="ECO:0000313" key="2">
    <source>
        <dbReference type="EMBL" id="KAK3274632.1"/>
    </source>
</evidence>
<name>A0AAE0GAX1_9CHLO</name>
<reference evidence="2 3" key="1">
    <citation type="journal article" date="2015" name="Genome Biol. Evol.">
        <title>Comparative Genomics of a Bacterivorous Green Alga Reveals Evolutionary Causalities and Consequences of Phago-Mixotrophic Mode of Nutrition.</title>
        <authorList>
            <person name="Burns J.A."/>
            <person name="Paasch A."/>
            <person name="Narechania A."/>
            <person name="Kim E."/>
        </authorList>
    </citation>
    <scope>NUCLEOTIDE SEQUENCE [LARGE SCALE GENOMIC DNA]</scope>
    <source>
        <strain evidence="2 3">PLY_AMNH</strain>
    </source>
</reference>
<gene>
    <name evidence="2" type="ORF">CYMTET_17192</name>
</gene>
<proteinExistence type="predicted"/>
<feature type="compositionally biased region" description="Basic and acidic residues" evidence="1">
    <location>
        <begin position="9"/>
        <end position="19"/>
    </location>
</feature>
<evidence type="ECO:0000256" key="1">
    <source>
        <dbReference type="SAM" id="MobiDB-lite"/>
    </source>
</evidence>
<accession>A0AAE0GAX1</accession>
<dbReference type="EMBL" id="LGRX02007622">
    <property type="protein sequence ID" value="KAK3274632.1"/>
    <property type="molecule type" value="Genomic_DNA"/>
</dbReference>
<feature type="region of interest" description="Disordered" evidence="1">
    <location>
        <begin position="1"/>
        <end position="41"/>
    </location>
</feature>
<feature type="region of interest" description="Disordered" evidence="1">
    <location>
        <begin position="67"/>
        <end position="90"/>
    </location>
</feature>
<protein>
    <submittedName>
        <fullName evidence="2">Uncharacterized protein</fullName>
    </submittedName>
</protein>
<dbReference type="Proteomes" id="UP001190700">
    <property type="component" value="Unassembled WGS sequence"/>
</dbReference>
<organism evidence="2 3">
    <name type="scientific">Cymbomonas tetramitiformis</name>
    <dbReference type="NCBI Taxonomy" id="36881"/>
    <lineage>
        <taxon>Eukaryota</taxon>
        <taxon>Viridiplantae</taxon>
        <taxon>Chlorophyta</taxon>
        <taxon>Pyramimonadophyceae</taxon>
        <taxon>Pyramimonadales</taxon>
        <taxon>Pyramimonadaceae</taxon>
        <taxon>Cymbomonas</taxon>
    </lineage>
</organism>
<dbReference type="AlphaFoldDB" id="A0AAE0GAX1"/>
<sequence>MVTKRAVPRRQEPLRDLKEGTFPIPRGNAGGGFNPPRERAIGGWSTIPTLVGKRMSLKIGFASLSKSTRSKMSSEPLSFAAKDGLVQRSD</sequence>
<keyword evidence="3" id="KW-1185">Reference proteome</keyword>
<comment type="caution">
    <text evidence="2">The sequence shown here is derived from an EMBL/GenBank/DDBJ whole genome shotgun (WGS) entry which is preliminary data.</text>
</comment>
<evidence type="ECO:0000313" key="3">
    <source>
        <dbReference type="Proteomes" id="UP001190700"/>
    </source>
</evidence>